<name>A0ACB0ZGN4_MELEN</name>
<reference evidence="1" key="1">
    <citation type="submission" date="2023-11" db="EMBL/GenBank/DDBJ databases">
        <authorList>
            <person name="Poullet M."/>
        </authorList>
    </citation>
    <scope>NUCLEOTIDE SEQUENCE</scope>
    <source>
        <strain evidence="1">E1834</strain>
    </source>
</reference>
<accession>A0ACB0ZGN4</accession>
<evidence type="ECO:0000313" key="1">
    <source>
        <dbReference type="EMBL" id="CAK5077476.1"/>
    </source>
</evidence>
<proteinExistence type="predicted"/>
<comment type="caution">
    <text evidence="1">The sequence shown here is derived from an EMBL/GenBank/DDBJ whole genome shotgun (WGS) entry which is preliminary data.</text>
</comment>
<dbReference type="EMBL" id="CAVMJV010000032">
    <property type="protein sequence ID" value="CAK5077476.1"/>
    <property type="molecule type" value="Genomic_DNA"/>
</dbReference>
<evidence type="ECO:0000313" key="2">
    <source>
        <dbReference type="Proteomes" id="UP001497535"/>
    </source>
</evidence>
<sequence>MLFFLSFFQSRFLYYCLQARSLGFRHASLIMLTILHRLVRLPLSSLRLLLLVNNILRSFLLRDLFLFCLHHLLFVLILFCLSINERVVVP</sequence>
<gene>
    <name evidence="1" type="ORF">MENTE1834_LOCUS24397</name>
</gene>
<keyword evidence="2" id="KW-1185">Reference proteome</keyword>
<organism evidence="1 2">
    <name type="scientific">Meloidogyne enterolobii</name>
    <name type="common">Root-knot nematode worm</name>
    <name type="synonym">Meloidogyne mayaguensis</name>
    <dbReference type="NCBI Taxonomy" id="390850"/>
    <lineage>
        <taxon>Eukaryota</taxon>
        <taxon>Metazoa</taxon>
        <taxon>Ecdysozoa</taxon>
        <taxon>Nematoda</taxon>
        <taxon>Chromadorea</taxon>
        <taxon>Rhabditida</taxon>
        <taxon>Tylenchina</taxon>
        <taxon>Tylenchomorpha</taxon>
        <taxon>Tylenchoidea</taxon>
        <taxon>Meloidogynidae</taxon>
        <taxon>Meloidogyninae</taxon>
        <taxon>Meloidogyne</taxon>
    </lineage>
</organism>
<dbReference type="Proteomes" id="UP001497535">
    <property type="component" value="Unassembled WGS sequence"/>
</dbReference>
<protein>
    <submittedName>
        <fullName evidence="1">Uncharacterized protein</fullName>
    </submittedName>
</protein>